<keyword evidence="4 8" id="KW-0406">Ion transport</keyword>
<comment type="function">
    <text evidence="8">F(1)F(0) ATP synthase produces ATP from ADP in the presence of a proton or sodium gradient. F-type ATPases consist of two structural domains, F(1) containing the extramembraneous catalytic core and F(0) containing the membrane proton channel, linked together by a central stalk and a peripheral stalk. During catalysis, ATP synthesis in the catalytic domain of F(1) is coupled via a rotary mechanism of the central stalk subunits to proton translocation.</text>
</comment>
<sequence>MSKSTVANRYAQALFELAKQHGQVETVESELRTVQQVLKDNPDYILLLQSPKLTKDQKKQLVKQSFSGLSHNVINTMSILIDRRRETEIAPMADAFIELSLANRGTAVAYVHSATKLSEADKASISQAFAARVGKQSLQIHNIVDSTLLGGMRVRIGNRIFDGTLRSKLNRLERELKR</sequence>
<keyword evidence="5 8" id="KW-0472">Membrane</keyword>
<evidence type="ECO:0000313" key="10">
    <source>
        <dbReference type="Proteomes" id="UP000031972"/>
    </source>
</evidence>
<dbReference type="NCBIfam" id="TIGR01145">
    <property type="entry name" value="ATP_synt_delta"/>
    <property type="match status" value="1"/>
</dbReference>
<comment type="caution">
    <text evidence="9">The sequence shown here is derived from an EMBL/GenBank/DDBJ whole genome shotgun (WGS) entry which is preliminary data.</text>
</comment>
<dbReference type="GO" id="GO:0045259">
    <property type="term" value="C:proton-transporting ATP synthase complex"/>
    <property type="evidence" value="ECO:0007669"/>
    <property type="project" value="UniProtKB-KW"/>
</dbReference>
<dbReference type="InterPro" id="IPR020781">
    <property type="entry name" value="ATPase_OSCP/d_CS"/>
</dbReference>
<keyword evidence="6 8" id="KW-0139">CF(1)</keyword>
<evidence type="ECO:0000256" key="3">
    <source>
        <dbReference type="ARBA" id="ARBA00022781"/>
    </source>
</evidence>
<dbReference type="GO" id="GO:0005886">
    <property type="term" value="C:plasma membrane"/>
    <property type="evidence" value="ECO:0007669"/>
    <property type="project" value="UniProtKB-SubCell"/>
</dbReference>
<dbReference type="RefSeq" id="WP_041061719.1">
    <property type="nucleotide sequence ID" value="NZ_JXRR01000022.1"/>
</dbReference>
<protein>
    <recommendedName>
        <fullName evidence="8">ATP synthase subunit delta</fullName>
    </recommendedName>
    <alternativeName>
        <fullName evidence="8">ATP synthase F(1) sector subunit delta</fullName>
    </alternativeName>
    <alternativeName>
        <fullName evidence="8">F-type ATPase subunit delta</fullName>
        <shortName evidence="8">F-ATPase subunit delta</shortName>
    </alternativeName>
</protein>
<dbReference type="InterPro" id="IPR026015">
    <property type="entry name" value="ATP_synth_OSCP/delta_N_sf"/>
</dbReference>
<comment type="similarity">
    <text evidence="8">Belongs to the ATPase delta chain family.</text>
</comment>
<evidence type="ECO:0000256" key="1">
    <source>
        <dbReference type="ARBA" id="ARBA00004370"/>
    </source>
</evidence>
<dbReference type="Gene3D" id="1.10.520.20">
    <property type="entry name" value="N-terminal domain of the delta subunit of the F1F0-ATP synthase"/>
    <property type="match status" value="1"/>
</dbReference>
<gene>
    <name evidence="8" type="primary">atpH</name>
    <name evidence="9" type="ORF">KR50_36980</name>
</gene>
<dbReference type="AlphaFoldDB" id="A0A0C2QZ16"/>
<keyword evidence="3 8" id="KW-0375">Hydrogen ion transport</keyword>
<keyword evidence="2 8" id="KW-0813">Transport</keyword>
<dbReference type="Proteomes" id="UP000031972">
    <property type="component" value="Unassembled WGS sequence"/>
</dbReference>
<keyword evidence="8" id="KW-1003">Cell membrane</keyword>
<accession>A0A0C2QZ16</accession>
<evidence type="ECO:0000313" key="9">
    <source>
        <dbReference type="EMBL" id="KIL43295.1"/>
    </source>
</evidence>
<dbReference type="EMBL" id="JXRR01000022">
    <property type="protein sequence ID" value="KIL43295.1"/>
    <property type="molecule type" value="Genomic_DNA"/>
</dbReference>
<dbReference type="PROSITE" id="PS00389">
    <property type="entry name" value="ATPASE_DELTA"/>
    <property type="match status" value="1"/>
</dbReference>
<dbReference type="NCBIfam" id="NF004403">
    <property type="entry name" value="PRK05758.2-4"/>
    <property type="match status" value="1"/>
</dbReference>
<dbReference type="OrthoDB" id="9802471at2"/>
<keyword evidence="7 8" id="KW-0066">ATP synthesis</keyword>
<organism evidence="9 10">
    <name type="scientific">Jeotgalibacillus campisalis</name>
    <dbReference type="NCBI Taxonomy" id="220754"/>
    <lineage>
        <taxon>Bacteria</taxon>
        <taxon>Bacillati</taxon>
        <taxon>Bacillota</taxon>
        <taxon>Bacilli</taxon>
        <taxon>Bacillales</taxon>
        <taxon>Caryophanaceae</taxon>
        <taxon>Jeotgalibacillus</taxon>
    </lineage>
</organism>
<dbReference type="PATRIC" id="fig|220754.4.peg.3709"/>
<evidence type="ECO:0000256" key="4">
    <source>
        <dbReference type="ARBA" id="ARBA00023065"/>
    </source>
</evidence>
<reference evidence="9 10" key="1">
    <citation type="submission" date="2015-01" db="EMBL/GenBank/DDBJ databases">
        <title>Jeotgalibacillus campisalis genome sequencing.</title>
        <authorList>
            <person name="Goh K.M."/>
            <person name="Chan K.-G."/>
            <person name="Yaakop A.S."/>
            <person name="Ee R."/>
            <person name="Gan H.M."/>
            <person name="Chan C.S."/>
        </authorList>
    </citation>
    <scope>NUCLEOTIDE SEQUENCE [LARGE SCALE GENOMIC DNA]</scope>
    <source>
        <strain evidence="9 10">SF-57</strain>
    </source>
</reference>
<dbReference type="InterPro" id="IPR000711">
    <property type="entry name" value="ATPase_OSCP/dsu"/>
</dbReference>
<evidence type="ECO:0000256" key="5">
    <source>
        <dbReference type="ARBA" id="ARBA00023136"/>
    </source>
</evidence>
<evidence type="ECO:0000256" key="6">
    <source>
        <dbReference type="ARBA" id="ARBA00023196"/>
    </source>
</evidence>
<evidence type="ECO:0000256" key="8">
    <source>
        <dbReference type="HAMAP-Rule" id="MF_01416"/>
    </source>
</evidence>
<comment type="subcellular location">
    <subcellularLocation>
        <location evidence="8">Cell membrane</location>
        <topology evidence="8">Peripheral membrane protein</topology>
    </subcellularLocation>
    <subcellularLocation>
        <location evidence="1">Membrane</location>
    </subcellularLocation>
</comment>
<name>A0A0C2QZ16_9BACL</name>
<evidence type="ECO:0000256" key="2">
    <source>
        <dbReference type="ARBA" id="ARBA00022448"/>
    </source>
</evidence>
<dbReference type="SUPFAM" id="SSF47928">
    <property type="entry name" value="N-terminal domain of the delta subunit of the F1F0-ATP synthase"/>
    <property type="match status" value="1"/>
</dbReference>
<comment type="function">
    <text evidence="8">This protein is part of the stalk that links CF(0) to CF(1). It either transmits conformational changes from CF(0) to CF(1) or is implicated in proton conduction.</text>
</comment>
<dbReference type="PANTHER" id="PTHR11910">
    <property type="entry name" value="ATP SYNTHASE DELTA CHAIN"/>
    <property type="match status" value="1"/>
</dbReference>
<dbReference type="PRINTS" id="PR00125">
    <property type="entry name" value="ATPASEDELTA"/>
</dbReference>
<dbReference type="Pfam" id="PF00213">
    <property type="entry name" value="OSCP"/>
    <property type="match status" value="1"/>
</dbReference>
<proteinExistence type="inferred from homology"/>
<dbReference type="HAMAP" id="MF_01416">
    <property type="entry name" value="ATP_synth_delta_bact"/>
    <property type="match status" value="1"/>
</dbReference>
<dbReference type="GO" id="GO:0046933">
    <property type="term" value="F:proton-transporting ATP synthase activity, rotational mechanism"/>
    <property type="evidence" value="ECO:0007669"/>
    <property type="project" value="UniProtKB-UniRule"/>
</dbReference>
<keyword evidence="10" id="KW-1185">Reference proteome</keyword>
<evidence type="ECO:0000256" key="7">
    <source>
        <dbReference type="ARBA" id="ARBA00023310"/>
    </source>
</evidence>